<feature type="transmembrane region" description="Helical" evidence="4">
    <location>
        <begin position="126"/>
        <end position="143"/>
    </location>
</feature>
<dbReference type="GO" id="GO:0005886">
    <property type="term" value="C:plasma membrane"/>
    <property type="evidence" value="ECO:0007669"/>
    <property type="project" value="TreeGrafter"/>
</dbReference>
<reference evidence="6 7" key="1">
    <citation type="submission" date="2019-06" db="EMBL/GenBank/DDBJ databases">
        <title>The genome of Shewanella sp. SM1901.</title>
        <authorList>
            <person name="Cha Q."/>
        </authorList>
    </citation>
    <scope>NUCLEOTIDE SEQUENCE [LARGE SCALE GENOMIC DNA]</scope>
    <source>
        <strain evidence="6 7">SM1901</strain>
    </source>
</reference>
<dbReference type="GO" id="GO:0043709">
    <property type="term" value="P:cell adhesion involved in single-species biofilm formation"/>
    <property type="evidence" value="ECO:0007669"/>
    <property type="project" value="TreeGrafter"/>
</dbReference>
<dbReference type="FunFam" id="3.30.70.270:FF:000001">
    <property type="entry name" value="Diguanylate cyclase domain protein"/>
    <property type="match status" value="1"/>
</dbReference>
<dbReference type="EMBL" id="CP041036">
    <property type="protein sequence ID" value="QDE32358.1"/>
    <property type="molecule type" value="Genomic_DNA"/>
</dbReference>
<dbReference type="PANTHER" id="PTHR45138">
    <property type="entry name" value="REGULATORY COMPONENTS OF SENSORY TRANSDUCTION SYSTEM"/>
    <property type="match status" value="1"/>
</dbReference>
<dbReference type="CDD" id="cd01949">
    <property type="entry name" value="GGDEF"/>
    <property type="match status" value="1"/>
</dbReference>
<comment type="catalytic activity">
    <reaction evidence="3">
        <text>2 GTP = 3',3'-c-di-GMP + 2 diphosphate</text>
        <dbReference type="Rhea" id="RHEA:24898"/>
        <dbReference type="ChEBI" id="CHEBI:33019"/>
        <dbReference type="ChEBI" id="CHEBI:37565"/>
        <dbReference type="ChEBI" id="CHEBI:58805"/>
        <dbReference type="EC" id="2.7.7.65"/>
    </reaction>
</comment>
<proteinExistence type="predicted"/>
<dbReference type="SUPFAM" id="SSF55073">
    <property type="entry name" value="Nucleotide cyclase"/>
    <property type="match status" value="1"/>
</dbReference>
<dbReference type="InterPro" id="IPR050469">
    <property type="entry name" value="Diguanylate_Cyclase"/>
</dbReference>
<protein>
    <recommendedName>
        <fullName evidence="2">diguanylate cyclase</fullName>
        <ecNumber evidence="2">2.7.7.65</ecNumber>
    </recommendedName>
</protein>
<keyword evidence="7" id="KW-1185">Reference proteome</keyword>
<dbReference type="PROSITE" id="PS50887">
    <property type="entry name" value="GGDEF"/>
    <property type="match status" value="1"/>
</dbReference>
<dbReference type="EC" id="2.7.7.65" evidence="2"/>
<evidence type="ECO:0000256" key="4">
    <source>
        <dbReference type="SAM" id="Phobius"/>
    </source>
</evidence>
<dbReference type="SMART" id="SM00267">
    <property type="entry name" value="GGDEF"/>
    <property type="match status" value="1"/>
</dbReference>
<dbReference type="Pfam" id="PF00990">
    <property type="entry name" value="GGDEF"/>
    <property type="match status" value="1"/>
</dbReference>
<dbReference type="InterPro" id="IPR048435">
    <property type="entry name" value="MASE6"/>
</dbReference>
<dbReference type="Proteomes" id="UP000319809">
    <property type="component" value="Chromosome"/>
</dbReference>
<keyword evidence="4" id="KW-1133">Transmembrane helix</keyword>
<dbReference type="PANTHER" id="PTHR45138:SF9">
    <property type="entry name" value="DIGUANYLATE CYCLASE DGCM-RELATED"/>
    <property type="match status" value="1"/>
</dbReference>
<feature type="transmembrane region" description="Helical" evidence="4">
    <location>
        <begin position="24"/>
        <end position="46"/>
    </location>
</feature>
<feature type="transmembrane region" description="Helical" evidence="4">
    <location>
        <begin position="52"/>
        <end position="71"/>
    </location>
</feature>
<feature type="domain" description="GGDEF" evidence="5">
    <location>
        <begin position="267"/>
        <end position="393"/>
    </location>
</feature>
<evidence type="ECO:0000256" key="1">
    <source>
        <dbReference type="ARBA" id="ARBA00001946"/>
    </source>
</evidence>
<comment type="cofactor">
    <cofactor evidence="1">
        <name>Mg(2+)</name>
        <dbReference type="ChEBI" id="CHEBI:18420"/>
    </cofactor>
</comment>
<dbReference type="KEGG" id="spol:FH971_16150"/>
<dbReference type="NCBIfam" id="TIGR00254">
    <property type="entry name" value="GGDEF"/>
    <property type="match status" value="1"/>
</dbReference>
<gene>
    <name evidence="6" type="ORF">FH971_16150</name>
</gene>
<feature type="transmembrane region" description="Helical" evidence="4">
    <location>
        <begin position="78"/>
        <end position="96"/>
    </location>
</feature>
<accession>A0A4Y5YIC7</accession>
<evidence type="ECO:0000313" key="7">
    <source>
        <dbReference type="Proteomes" id="UP000319809"/>
    </source>
</evidence>
<dbReference type="RefSeq" id="WP_140235003.1">
    <property type="nucleotide sequence ID" value="NZ_CP041036.1"/>
</dbReference>
<dbReference type="AlphaFoldDB" id="A0A4Y5YIC7"/>
<keyword evidence="4" id="KW-0812">Transmembrane</keyword>
<dbReference type="InterPro" id="IPR029787">
    <property type="entry name" value="Nucleotide_cyclase"/>
</dbReference>
<organism evidence="6 7">
    <name type="scientific">Shewanella polaris</name>
    <dbReference type="NCBI Taxonomy" id="2588449"/>
    <lineage>
        <taxon>Bacteria</taxon>
        <taxon>Pseudomonadati</taxon>
        <taxon>Pseudomonadota</taxon>
        <taxon>Gammaproteobacteria</taxon>
        <taxon>Alteromonadales</taxon>
        <taxon>Shewanellaceae</taxon>
        <taxon>Shewanella</taxon>
    </lineage>
</organism>
<dbReference type="InterPro" id="IPR000160">
    <property type="entry name" value="GGDEF_dom"/>
</dbReference>
<sequence>MLKFWYKEFSQYPPDHPDYWRIRFIGHSLLITTIYFAILTVINLVYFSGSMYALLDAFGLVLSLGIYYRFCQTGHVKITAWATTLMLTSLIMLFVISTKGYVHSLLWATLIPPFCFFLIGRTWGTYISSLCFSICVFMVYLQTKDPQQVTFGIGALLNVIEVCIAQILLFRFYEKTRFSAYQKLAIRNLEIQKMAEIDKLTGLYNREKLDEVLNTLLTTSAANTDTINPLIDTEDASSSMAIGQLFNGNIIDKKISTKPDLSSPSLHPISIVIIDIDHFKRINDNHGHLVGDKVLCELAQLLQSKMRNDDLLTRWGGEEFVIILPNTSLADATELTERLRFYIAKQNIQNMALTISLGVTQYCPEDNAHSLLERADKALYQAKSQGRNCVAVA</sequence>
<name>A0A4Y5YIC7_9GAMM</name>
<dbReference type="Gene3D" id="3.30.70.270">
    <property type="match status" value="1"/>
</dbReference>
<evidence type="ECO:0000256" key="3">
    <source>
        <dbReference type="ARBA" id="ARBA00034247"/>
    </source>
</evidence>
<keyword evidence="4" id="KW-0472">Membrane</keyword>
<dbReference type="GO" id="GO:1902201">
    <property type="term" value="P:negative regulation of bacterial-type flagellum-dependent cell motility"/>
    <property type="evidence" value="ECO:0007669"/>
    <property type="project" value="TreeGrafter"/>
</dbReference>
<evidence type="ECO:0000259" key="5">
    <source>
        <dbReference type="PROSITE" id="PS50887"/>
    </source>
</evidence>
<dbReference type="Pfam" id="PF20966">
    <property type="entry name" value="MASE6"/>
    <property type="match status" value="1"/>
</dbReference>
<evidence type="ECO:0000256" key="2">
    <source>
        <dbReference type="ARBA" id="ARBA00012528"/>
    </source>
</evidence>
<dbReference type="GO" id="GO:0052621">
    <property type="term" value="F:diguanylate cyclase activity"/>
    <property type="evidence" value="ECO:0007669"/>
    <property type="project" value="UniProtKB-EC"/>
</dbReference>
<evidence type="ECO:0000313" key="6">
    <source>
        <dbReference type="EMBL" id="QDE32358.1"/>
    </source>
</evidence>
<dbReference type="InterPro" id="IPR043128">
    <property type="entry name" value="Rev_trsase/Diguanyl_cyclase"/>
</dbReference>
<feature type="transmembrane region" description="Helical" evidence="4">
    <location>
        <begin position="149"/>
        <end position="173"/>
    </location>
</feature>